<dbReference type="OrthoDB" id="9802901at2"/>
<keyword evidence="1" id="KW-0540">Nuclease</keyword>
<reference evidence="1 2" key="1">
    <citation type="submission" date="2019-08" db="EMBL/GenBank/DDBJ databases">
        <title>Draft genome sequence of Lysobacter sp. UKS-15.</title>
        <authorList>
            <person name="Im W.-T."/>
        </authorList>
    </citation>
    <scope>NUCLEOTIDE SEQUENCE [LARGE SCALE GENOMIC DNA]</scope>
    <source>
        <strain evidence="1 2">UKS-15</strain>
    </source>
</reference>
<dbReference type="AlphaFoldDB" id="A0A5D8YWY0"/>
<keyword evidence="1" id="KW-0255">Endonuclease</keyword>
<dbReference type="InterPro" id="IPR003615">
    <property type="entry name" value="HNH_nuc"/>
</dbReference>
<dbReference type="GO" id="GO:0004519">
    <property type="term" value="F:endonuclease activity"/>
    <property type="evidence" value="ECO:0007669"/>
    <property type="project" value="UniProtKB-KW"/>
</dbReference>
<name>A0A5D8YWY0_9GAMM</name>
<gene>
    <name evidence="1" type="ORF">FW784_11825</name>
</gene>
<sequence length="182" mass="20303">MAVYNTPFDAANTAVRSFLTSVGEHYWGRKFTTASGAGQTAWKEICADFGGACAYCETTDGPMQIEHLVMFNRTEYGLHHPGNIVPVCKACNKRCKDDTKCFVGWRDHLARVCTGLPPSVAAARQARIEQHIVKFSYPNLSPQERHAIRVIAESLYENVKTEVVKSLALYEKLDEAFVDRTA</sequence>
<keyword evidence="2" id="KW-1185">Reference proteome</keyword>
<protein>
    <submittedName>
        <fullName evidence="1">HNH endonuclease</fullName>
    </submittedName>
</protein>
<dbReference type="EMBL" id="VTRV01000156">
    <property type="protein sequence ID" value="TZF86870.1"/>
    <property type="molecule type" value="Genomic_DNA"/>
</dbReference>
<proteinExistence type="predicted"/>
<accession>A0A5D8YWY0</accession>
<dbReference type="Proteomes" id="UP000323164">
    <property type="component" value="Unassembled WGS sequence"/>
</dbReference>
<dbReference type="Gene3D" id="1.10.30.50">
    <property type="match status" value="1"/>
</dbReference>
<keyword evidence="1" id="KW-0378">Hydrolase</keyword>
<evidence type="ECO:0000313" key="1">
    <source>
        <dbReference type="EMBL" id="TZF86870.1"/>
    </source>
</evidence>
<organism evidence="1 2">
    <name type="scientific">Cognatilysobacter lacus</name>
    <dbReference type="NCBI Taxonomy" id="1643323"/>
    <lineage>
        <taxon>Bacteria</taxon>
        <taxon>Pseudomonadati</taxon>
        <taxon>Pseudomonadota</taxon>
        <taxon>Gammaproteobacteria</taxon>
        <taxon>Lysobacterales</taxon>
        <taxon>Lysobacteraceae</taxon>
        <taxon>Cognatilysobacter</taxon>
    </lineage>
</organism>
<dbReference type="CDD" id="cd00085">
    <property type="entry name" value="HNHc"/>
    <property type="match status" value="1"/>
</dbReference>
<dbReference type="RefSeq" id="WP_149353544.1">
    <property type="nucleotide sequence ID" value="NZ_VTRV01000156.1"/>
</dbReference>
<comment type="caution">
    <text evidence="1">The sequence shown here is derived from an EMBL/GenBank/DDBJ whole genome shotgun (WGS) entry which is preliminary data.</text>
</comment>
<evidence type="ECO:0000313" key="2">
    <source>
        <dbReference type="Proteomes" id="UP000323164"/>
    </source>
</evidence>